<reference evidence="3 4" key="1">
    <citation type="submission" date="2023-09" db="EMBL/GenBank/DDBJ databases">
        <title>Complete Genome and Methylome dissection of Bacillus brevis NEB573 original source of BbsI restriction endonuclease.</title>
        <authorList>
            <person name="Fomenkov A."/>
            <person name="Roberts R.D."/>
        </authorList>
    </citation>
    <scope>NUCLEOTIDE SEQUENCE [LARGE SCALE GENOMIC DNA]</scope>
    <source>
        <strain evidence="3 4">NEB573</strain>
    </source>
</reference>
<organism evidence="3 4">
    <name type="scientific">Brevibacillus brevis</name>
    <name type="common">Bacillus brevis</name>
    <dbReference type="NCBI Taxonomy" id="1393"/>
    <lineage>
        <taxon>Bacteria</taxon>
        <taxon>Bacillati</taxon>
        <taxon>Bacillota</taxon>
        <taxon>Bacilli</taxon>
        <taxon>Bacillales</taxon>
        <taxon>Paenibacillaceae</taxon>
        <taxon>Brevibacillus</taxon>
    </lineage>
</organism>
<evidence type="ECO:0000259" key="2">
    <source>
        <dbReference type="Pfam" id="PF00733"/>
    </source>
</evidence>
<evidence type="ECO:0000256" key="1">
    <source>
        <dbReference type="SAM" id="MobiDB-lite"/>
    </source>
</evidence>
<feature type="region of interest" description="Disordered" evidence="1">
    <location>
        <begin position="544"/>
        <end position="564"/>
    </location>
</feature>
<dbReference type="InterPro" id="IPR001962">
    <property type="entry name" value="Asn_synthase"/>
</dbReference>
<proteinExistence type="predicted"/>
<name>A0ABY9T022_BREBE</name>
<evidence type="ECO:0000313" key="4">
    <source>
        <dbReference type="Proteomes" id="UP001256827"/>
    </source>
</evidence>
<dbReference type="EMBL" id="CP134050">
    <property type="protein sequence ID" value="WNC13331.1"/>
    <property type="molecule type" value="Genomic_DNA"/>
</dbReference>
<dbReference type="Gene3D" id="3.40.50.620">
    <property type="entry name" value="HUPs"/>
    <property type="match status" value="1"/>
</dbReference>
<feature type="domain" description="Asparagine synthetase" evidence="2">
    <location>
        <begin position="189"/>
        <end position="422"/>
    </location>
</feature>
<dbReference type="Proteomes" id="UP001256827">
    <property type="component" value="Chromosome"/>
</dbReference>
<sequence>MLITHEGIKSVDPGYSKWENDWAVFYWKGFAYMPGIAAGLPSVQRFAAFAAESALPEDVLQLKGSYHMVLKSKHTHAYYSFTDSSGCFDAYFADDALSSSFLALAVFKSRPETSLNPDAVVEFLHFGHLFGNKTFFDSIRKIDSSELAVLNGRHVKLVRKKLASIYETAEPVDFYAFFQQLAGSLRHHKVSIDLSGGIDSRLLGVLLHYYGVEFETTISGMEGISDVEIPREVADLFGVPLHVTHPYVDDLEERVEELFLLSDGLHDLFRHYRTHRHNQNRLQRGMDVAITGIGGELFKDFFWLQDFPFYSRKKANLSRLFHTRILPIPCSTHYFSIPFVPLCQTFSARMLQELSPYVLATNTETYDNIYYHYRMKAIAGNFMTAANRVLPSYAPLLDEDLVRYGYQLNRKERMFNGFHRKVITQLNPAVSKIRTAEGGISVSSERLEVAKDVQKYAINYSRRLMNLLGRKVLKKSVSQDSPEHPRLFAAVRQLRQAQASLELLKEAGILHPHLTLEQIHNQHIGSMITLATLLHYFDQKIGNEHQGDREKQREGRLSHLSHSS</sequence>
<dbReference type="Pfam" id="PF00733">
    <property type="entry name" value="Asn_synthase"/>
    <property type="match status" value="1"/>
</dbReference>
<dbReference type="RefSeq" id="WP_310764826.1">
    <property type="nucleotide sequence ID" value="NZ_CP134050.1"/>
</dbReference>
<gene>
    <name evidence="3" type="ORF">RGB73_21905</name>
</gene>
<protein>
    <submittedName>
        <fullName evidence="3">Asparagine synthase C-terminal domain-containing protein</fullName>
    </submittedName>
</protein>
<accession>A0ABY9T022</accession>
<feature type="compositionally biased region" description="Basic and acidic residues" evidence="1">
    <location>
        <begin position="544"/>
        <end position="557"/>
    </location>
</feature>
<keyword evidence="4" id="KW-1185">Reference proteome</keyword>
<dbReference type="InterPro" id="IPR014729">
    <property type="entry name" value="Rossmann-like_a/b/a_fold"/>
</dbReference>
<evidence type="ECO:0000313" key="3">
    <source>
        <dbReference type="EMBL" id="WNC13331.1"/>
    </source>
</evidence>
<dbReference type="SUPFAM" id="SSF52402">
    <property type="entry name" value="Adenine nucleotide alpha hydrolases-like"/>
    <property type="match status" value="1"/>
</dbReference>